<feature type="region of interest" description="Disordered" evidence="1">
    <location>
        <begin position="92"/>
        <end position="116"/>
    </location>
</feature>
<feature type="region of interest" description="Disordered" evidence="1">
    <location>
        <begin position="158"/>
        <end position="207"/>
    </location>
</feature>
<accession>A0A9P8NXQ6</accession>
<name>A0A9P8NXQ6_9ASCO</name>
<feature type="region of interest" description="Disordered" evidence="1">
    <location>
        <begin position="48"/>
        <end position="69"/>
    </location>
</feature>
<evidence type="ECO:0000256" key="1">
    <source>
        <dbReference type="SAM" id="MobiDB-lite"/>
    </source>
</evidence>
<sequence>MDLVVSTNSKQETAKWMDDHWDHRNPQSFLWFSVSMGLSGTHCGPGINDLSGEVGSDRNANKRRSKEHSNHFSRHVVWRRCEDICQCSVDNIEPGKNSSNNKSSERNGRVSDQIERNPHRLEERVLLVGIACSPELELLHERFSRRRVAMVHGFLEEKEDEHPATGSNDGPNVWNPFPSQSVHNVSSRDTTQERNVEQGPAVPGDPSSTFMSEENVGNANFNQRFNWAIERANQNSVDVPFTSTFNIGRPDGAQ</sequence>
<dbReference type="AlphaFoldDB" id="A0A9P8NXQ6"/>
<protein>
    <submittedName>
        <fullName evidence="2">Uncharacterized protein</fullName>
    </submittedName>
</protein>
<dbReference type="GeneID" id="70238298"/>
<reference evidence="2" key="2">
    <citation type="submission" date="2021-01" db="EMBL/GenBank/DDBJ databases">
        <authorList>
            <person name="Schikora-Tamarit M.A."/>
        </authorList>
    </citation>
    <scope>NUCLEOTIDE SEQUENCE</scope>
    <source>
        <strain evidence="2">CBS6075</strain>
    </source>
</reference>
<evidence type="ECO:0000313" key="3">
    <source>
        <dbReference type="Proteomes" id="UP000769157"/>
    </source>
</evidence>
<dbReference type="RefSeq" id="XP_046058600.1">
    <property type="nucleotide sequence ID" value="XM_046207611.1"/>
</dbReference>
<reference evidence="2" key="1">
    <citation type="journal article" date="2021" name="Open Biol.">
        <title>Shared evolutionary footprints suggest mitochondrial oxidative damage underlies multiple complex I losses in fungi.</title>
        <authorList>
            <person name="Schikora-Tamarit M.A."/>
            <person name="Marcet-Houben M."/>
            <person name="Nosek J."/>
            <person name="Gabaldon T."/>
        </authorList>
    </citation>
    <scope>NUCLEOTIDE SEQUENCE</scope>
    <source>
        <strain evidence="2">CBS6075</strain>
    </source>
</reference>
<evidence type="ECO:0000313" key="2">
    <source>
        <dbReference type="EMBL" id="KAH3661487.1"/>
    </source>
</evidence>
<feature type="compositionally biased region" description="Basic and acidic residues" evidence="1">
    <location>
        <begin position="103"/>
        <end position="116"/>
    </location>
</feature>
<organism evidence="2 3">
    <name type="scientific">Ogataea philodendri</name>
    <dbReference type="NCBI Taxonomy" id="1378263"/>
    <lineage>
        <taxon>Eukaryota</taxon>
        <taxon>Fungi</taxon>
        <taxon>Dikarya</taxon>
        <taxon>Ascomycota</taxon>
        <taxon>Saccharomycotina</taxon>
        <taxon>Pichiomycetes</taxon>
        <taxon>Pichiales</taxon>
        <taxon>Pichiaceae</taxon>
        <taxon>Ogataea</taxon>
    </lineage>
</organism>
<dbReference type="Proteomes" id="UP000769157">
    <property type="component" value="Unassembled WGS sequence"/>
</dbReference>
<comment type="caution">
    <text evidence="2">The sequence shown here is derived from an EMBL/GenBank/DDBJ whole genome shotgun (WGS) entry which is preliminary data.</text>
</comment>
<proteinExistence type="predicted"/>
<keyword evidence="3" id="KW-1185">Reference proteome</keyword>
<gene>
    <name evidence="2" type="ORF">OGAPHI_006334</name>
</gene>
<feature type="compositionally biased region" description="Polar residues" evidence="1">
    <location>
        <begin position="177"/>
        <end position="189"/>
    </location>
</feature>
<dbReference type="EMBL" id="JAEUBE010000439">
    <property type="protein sequence ID" value="KAH3661487.1"/>
    <property type="molecule type" value="Genomic_DNA"/>
</dbReference>